<proteinExistence type="predicted"/>
<protein>
    <submittedName>
        <fullName evidence="1">Uncharacterized protein</fullName>
    </submittedName>
</protein>
<evidence type="ECO:0000313" key="1">
    <source>
        <dbReference type="EMBL" id="KAK3182675.1"/>
    </source>
</evidence>
<evidence type="ECO:0000313" key="2">
    <source>
        <dbReference type="Proteomes" id="UP001281410"/>
    </source>
</evidence>
<dbReference type="Proteomes" id="UP001281410">
    <property type="component" value="Unassembled WGS sequence"/>
</dbReference>
<organism evidence="1 2">
    <name type="scientific">Dipteronia sinensis</name>
    <dbReference type="NCBI Taxonomy" id="43782"/>
    <lineage>
        <taxon>Eukaryota</taxon>
        <taxon>Viridiplantae</taxon>
        <taxon>Streptophyta</taxon>
        <taxon>Embryophyta</taxon>
        <taxon>Tracheophyta</taxon>
        <taxon>Spermatophyta</taxon>
        <taxon>Magnoliopsida</taxon>
        <taxon>eudicotyledons</taxon>
        <taxon>Gunneridae</taxon>
        <taxon>Pentapetalae</taxon>
        <taxon>rosids</taxon>
        <taxon>malvids</taxon>
        <taxon>Sapindales</taxon>
        <taxon>Sapindaceae</taxon>
        <taxon>Hippocastanoideae</taxon>
        <taxon>Acereae</taxon>
        <taxon>Dipteronia</taxon>
    </lineage>
</organism>
<reference evidence="1" key="1">
    <citation type="journal article" date="2023" name="Plant J.">
        <title>Genome sequences and population genomics provide insights into the demographic history, inbreeding, and mutation load of two 'living fossil' tree species of Dipteronia.</title>
        <authorList>
            <person name="Feng Y."/>
            <person name="Comes H.P."/>
            <person name="Chen J."/>
            <person name="Zhu S."/>
            <person name="Lu R."/>
            <person name="Zhang X."/>
            <person name="Li P."/>
            <person name="Qiu J."/>
            <person name="Olsen K.M."/>
            <person name="Qiu Y."/>
        </authorList>
    </citation>
    <scope>NUCLEOTIDE SEQUENCE</scope>
    <source>
        <strain evidence="1">NBL</strain>
    </source>
</reference>
<name>A0AAE0DRZ9_9ROSI</name>
<dbReference type="EMBL" id="JANJYJ010000010">
    <property type="protein sequence ID" value="KAK3182675.1"/>
    <property type="molecule type" value="Genomic_DNA"/>
</dbReference>
<dbReference type="AlphaFoldDB" id="A0AAE0DRZ9"/>
<comment type="caution">
    <text evidence="1">The sequence shown here is derived from an EMBL/GenBank/DDBJ whole genome shotgun (WGS) entry which is preliminary data.</text>
</comment>
<sequence>MDVNHLLNHPAEEEVCYTPTEEDIINDITRQNNDGGVEIDDDDSHELALMDPNEQAKDIMYQKLGEEHKLGKLLMALYDDFENPRSSILHRSLLLTVSITVYELLVEETHLKSFCLMSHLGSSQVFATDNQSSLNISSLIVEAAQILGVSASSGAQLHH</sequence>
<keyword evidence="2" id="KW-1185">Reference proteome</keyword>
<accession>A0AAE0DRZ9</accession>
<gene>
    <name evidence="1" type="ORF">Dsin_029961</name>
</gene>